<comment type="caution">
    <text evidence="1">The sequence shown here is derived from an EMBL/GenBank/DDBJ whole genome shotgun (WGS) entry which is preliminary data.</text>
</comment>
<feature type="non-terminal residue" evidence="1">
    <location>
        <position position="476"/>
    </location>
</feature>
<protein>
    <submittedName>
        <fullName evidence="1">Uncharacterized protein</fullName>
    </submittedName>
</protein>
<proteinExistence type="predicted"/>
<name>A0AAE0FCU6_9CHLO</name>
<reference evidence="1 2" key="1">
    <citation type="journal article" date="2015" name="Genome Biol. Evol.">
        <title>Comparative Genomics of a Bacterivorous Green Alga Reveals Evolutionary Causalities and Consequences of Phago-Mixotrophic Mode of Nutrition.</title>
        <authorList>
            <person name="Burns J.A."/>
            <person name="Paasch A."/>
            <person name="Narechania A."/>
            <person name="Kim E."/>
        </authorList>
    </citation>
    <scope>NUCLEOTIDE SEQUENCE [LARGE SCALE GENOMIC DNA]</scope>
    <source>
        <strain evidence="1 2">PLY_AMNH</strain>
    </source>
</reference>
<dbReference type="Proteomes" id="UP001190700">
    <property type="component" value="Unassembled WGS sequence"/>
</dbReference>
<accession>A0AAE0FCU6</accession>
<dbReference type="EMBL" id="LGRX02020782">
    <property type="protein sequence ID" value="KAK3257264.1"/>
    <property type="molecule type" value="Genomic_DNA"/>
</dbReference>
<evidence type="ECO:0000313" key="2">
    <source>
        <dbReference type="Proteomes" id="UP001190700"/>
    </source>
</evidence>
<keyword evidence="2" id="KW-1185">Reference proteome</keyword>
<gene>
    <name evidence="1" type="ORF">CYMTET_33641</name>
</gene>
<organism evidence="1 2">
    <name type="scientific">Cymbomonas tetramitiformis</name>
    <dbReference type="NCBI Taxonomy" id="36881"/>
    <lineage>
        <taxon>Eukaryota</taxon>
        <taxon>Viridiplantae</taxon>
        <taxon>Chlorophyta</taxon>
        <taxon>Pyramimonadophyceae</taxon>
        <taxon>Pyramimonadales</taxon>
        <taxon>Pyramimonadaceae</taxon>
        <taxon>Cymbomonas</taxon>
    </lineage>
</organism>
<sequence>MGLGVKVRTFTPTVSPAVNFDEGAPETSLLQRHLAETNAWLSMYANQEPYAAATYQVVIEVPSKLLRGRRLIDTRGLEHGKRPSRFLSEAHKVVLMLTSRDDQCTTMNALHSANIFQRLARGLQEQPPKPWLCMMVPGDKHLMSSLEALVESCSADNAEEAEEIRRREQAKFDERNEVWRTQLVNRVGSELRRLRVPADRRAEDAKSAVNLGATFLVTFARAALGCVWAKPPTDRRLSMCHSSLPEFYTFMCGDTANWERGEFLSSGLNEVMSQQARRAAALLEEVQEQHLLPRLRIGRLEGSAARAEVTQVQQEVASATKAGLAKWKAFHTDGAGQSGWWKKFETELGEELLAMFTSLTKHCTAEAFGDHLAEQNIKDLSTLRYNKMPPEIGTVAPSCFPEYLMKRLVAPIDELLRTGARESGEGCDLHELMFHKLFEPWDTKNVGFPGQASISWLKDFHWAHEMAGTAWSADEY</sequence>
<evidence type="ECO:0000313" key="1">
    <source>
        <dbReference type="EMBL" id="KAK3257264.1"/>
    </source>
</evidence>
<dbReference type="AlphaFoldDB" id="A0AAE0FCU6"/>